<feature type="domain" description="Integrase catalytic" evidence="3">
    <location>
        <begin position="134"/>
        <end position="328"/>
    </location>
</feature>
<dbReference type="EMBL" id="JAVFWL010000006">
    <property type="protein sequence ID" value="KAK6764308.1"/>
    <property type="molecule type" value="Genomic_DNA"/>
</dbReference>
<evidence type="ECO:0000259" key="3">
    <source>
        <dbReference type="PROSITE" id="PS50994"/>
    </source>
</evidence>
<keyword evidence="2" id="KW-0472">Membrane</keyword>
<feature type="compositionally biased region" description="Acidic residues" evidence="1">
    <location>
        <begin position="487"/>
        <end position="498"/>
    </location>
</feature>
<dbReference type="InterPro" id="IPR012337">
    <property type="entry name" value="RNaseH-like_sf"/>
</dbReference>
<dbReference type="SUPFAM" id="SSF53098">
    <property type="entry name" value="Ribonuclease H-like"/>
    <property type="match status" value="1"/>
</dbReference>
<dbReference type="Gene3D" id="3.30.420.10">
    <property type="entry name" value="Ribonuclease H-like superfamily/Ribonuclease H"/>
    <property type="match status" value="1"/>
</dbReference>
<dbReference type="PROSITE" id="PS50994">
    <property type="entry name" value="INTEGRASE"/>
    <property type="match status" value="1"/>
</dbReference>
<name>A0ABR1ENX0_NECAM</name>
<sequence length="718" mass="81586">MESILLTGVELQLSSKLLIKNHQKTNVTDNLIRSLSSLNIESDREGILRCHGRLENAEIGNNAKYPIFILQKSFLAEVIIRDINQKGHPGINHTVSLVRQHFWIPQLRSQVTRLIRKCLQCQKFNNLPYRYPTQGNLPKERVIRSFQHVGLDYFGLIAITISNGQAKCYGAIITCMVTRLIHMDVVSDLTTTAFLNMLRRFFARRGVPRSITSDNAPTFDLGNTILQESIQAARNDPSIIRELSNREIDWKHITPYAPWQGGFYERLIKTVKLSLYKTLGGSKVSLEELSTIVIESEALLNTRPLTYIAKDFNNDQISRPIDFLQREVQLSYPLGYFSSDLQDPDYLPPPEAISVNTKKQAVMTLETSCQLTENFWQIWRTQYLTALREKRTLEVTHKKGCSRIPKEGTLVLIYDSLQPRHLWKLEMVDNIPLNSEGKIREVVVRLPAQRLIKRPVNLLVPLELEDTENYREENLNRSESEPKESQDDNSTDGEAAMEPDERPNKTYNLRPRQKINYNEGTENVEGTANTNNIVNASTLLQISVLLLLGMTATATINEPAIRSLQCIQGGVHLKSSGGIPYEICADEYCVQIDNPKVNENVSFPPHIVLHEHRVQWKFGEELNTIETVCPPSPFCQAITCTFCSANIFNPECWPTGAILVTATLLYFIITGCNVLLYVPLVVGKPIRIMMNVICHTQTSVSILPEHKKTPRFCTSWST</sequence>
<dbReference type="InterPro" id="IPR041588">
    <property type="entry name" value="Integrase_H2C2"/>
</dbReference>
<dbReference type="Gene3D" id="1.10.340.70">
    <property type="match status" value="1"/>
</dbReference>
<reference evidence="4 5" key="1">
    <citation type="submission" date="2023-08" db="EMBL/GenBank/DDBJ databases">
        <title>A Necator americanus chromosomal reference genome.</title>
        <authorList>
            <person name="Ilik V."/>
            <person name="Petrzelkova K.J."/>
            <person name="Pardy F."/>
            <person name="Fuh T."/>
            <person name="Niatou-Singa F.S."/>
            <person name="Gouil Q."/>
            <person name="Baker L."/>
            <person name="Ritchie M.E."/>
            <person name="Jex A.R."/>
            <person name="Gazzola D."/>
            <person name="Li H."/>
            <person name="Toshio Fujiwara R."/>
            <person name="Zhan B."/>
            <person name="Aroian R.V."/>
            <person name="Pafco B."/>
            <person name="Schwarz E.M."/>
        </authorList>
    </citation>
    <scope>NUCLEOTIDE SEQUENCE [LARGE SCALE GENOMIC DNA]</scope>
    <source>
        <strain evidence="4 5">Aroian</strain>
        <tissue evidence="4">Whole animal</tissue>
    </source>
</reference>
<proteinExistence type="predicted"/>
<evidence type="ECO:0000313" key="5">
    <source>
        <dbReference type="Proteomes" id="UP001303046"/>
    </source>
</evidence>
<dbReference type="InterPro" id="IPR040676">
    <property type="entry name" value="DUF5641"/>
</dbReference>
<keyword evidence="2" id="KW-0812">Transmembrane</keyword>
<dbReference type="InterPro" id="IPR001584">
    <property type="entry name" value="Integrase_cat-core"/>
</dbReference>
<dbReference type="InterPro" id="IPR036397">
    <property type="entry name" value="RNaseH_sf"/>
</dbReference>
<feature type="region of interest" description="Disordered" evidence="1">
    <location>
        <begin position="470"/>
        <end position="512"/>
    </location>
</feature>
<organism evidence="4 5">
    <name type="scientific">Necator americanus</name>
    <name type="common">Human hookworm</name>
    <dbReference type="NCBI Taxonomy" id="51031"/>
    <lineage>
        <taxon>Eukaryota</taxon>
        <taxon>Metazoa</taxon>
        <taxon>Ecdysozoa</taxon>
        <taxon>Nematoda</taxon>
        <taxon>Chromadorea</taxon>
        <taxon>Rhabditida</taxon>
        <taxon>Rhabditina</taxon>
        <taxon>Rhabditomorpha</taxon>
        <taxon>Strongyloidea</taxon>
        <taxon>Ancylostomatidae</taxon>
        <taxon>Bunostominae</taxon>
        <taxon>Necator</taxon>
    </lineage>
</organism>
<dbReference type="Proteomes" id="UP001303046">
    <property type="component" value="Unassembled WGS sequence"/>
</dbReference>
<feature type="transmembrane region" description="Helical" evidence="2">
    <location>
        <begin position="653"/>
        <end position="680"/>
    </location>
</feature>
<keyword evidence="2" id="KW-1133">Transmembrane helix</keyword>
<keyword evidence="5" id="KW-1185">Reference proteome</keyword>
<evidence type="ECO:0000256" key="2">
    <source>
        <dbReference type="SAM" id="Phobius"/>
    </source>
</evidence>
<comment type="caution">
    <text evidence="4">The sequence shown here is derived from an EMBL/GenBank/DDBJ whole genome shotgun (WGS) entry which is preliminary data.</text>
</comment>
<feature type="compositionally biased region" description="Basic and acidic residues" evidence="1">
    <location>
        <begin position="470"/>
        <end position="486"/>
    </location>
</feature>
<gene>
    <name evidence="4" type="primary">Necator_chrX.g24744</name>
    <name evidence="4" type="ORF">RB195_024579</name>
</gene>
<dbReference type="Pfam" id="PF17921">
    <property type="entry name" value="Integrase_H2C2"/>
    <property type="match status" value="1"/>
</dbReference>
<accession>A0ABR1ENX0</accession>
<evidence type="ECO:0000256" key="1">
    <source>
        <dbReference type="SAM" id="MobiDB-lite"/>
    </source>
</evidence>
<protein>
    <recommendedName>
        <fullName evidence="3">Integrase catalytic domain-containing protein</fullName>
    </recommendedName>
</protein>
<evidence type="ECO:0000313" key="4">
    <source>
        <dbReference type="EMBL" id="KAK6764308.1"/>
    </source>
</evidence>
<dbReference type="Pfam" id="PF18701">
    <property type="entry name" value="DUF5641"/>
    <property type="match status" value="1"/>
</dbReference>
<dbReference type="PANTHER" id="PTHR47331">
    <property type="entry name" value="PHD-TYPE DOMAIN-CONTAINING PROTEIN"/>
    <property type="match status" value="1"/>
</dbReference>